<keyword evidence="3 5" id="KW-0378">Hydrolase</keyword>
<keyword evidence="4" id="KW-0460">Magnesium</keyword>
<reference evidence="5" key="1">
    <citation type="journal article" date="2021" name="PeerJ">
        <title>Extensive microbial diversity within the chicken gut microbiome revealed by metagenomics and culture.</title>
        <authorList>
            <person name="Gilroy R."/>
            <person name="Ravi A."/>
            <person name="Getino M."/>
            <person name="Pursley I."/>
            <person name="Horton D.L."/>
            <person name="Alikhan N.F."/>
            <person name="Baker D."/>
            <person name="Gharbi K."/>
            <person name="Hall N."/>
            <person name="Watson M."/>
            <person name="Adriaenssens E.M."/>
            <person name="Foster-Nyarko E."/>
            <person name="Jarju S."/>
            <person name="Secka A."/>
            <person name="Antonio M."/>
            <person name="Oren A."/>
            <person name="Chaudhuri R.R."/>
            <person name="La Ragione R."/>
            <person name="Hildebrand F."/>
            <person name="Pallen M.J."/>
        </authorList>
    </citation>
    <scope>NUCLEOTIDE SEQUENCE</scope>
    <source>
        <strain evidence="5">CHK188-11489</strain>
    </source>
</reference>
<dbReference type="GO" id="GO:0016791">
    <property type="term" value="F:phosphatase activity"/>
    <property type="evidence" value="ECO:0007669"/>
    <property type="project" value="TreeGrafter"/>
</dbReference>
<evidence type="ECO:0000313" key="6">
    <source>
        <dbReference type="Proteomes" id="UP000824105"/>
    </source>
</evidence>
<keyword evidence="2" id="KW-0479">Metal-binding</keyword>
<protein>
    <submittedName>
        <fullName evidence="5">HAD family hydrolase</fullName>
    </submittedName>
</protein>
<dbReference type="NCBIfam" id="TIGR01662">
    <property type="entry name" value="HAD-SF-IIIA"/>
    <property type="match status" value="1"/>
</dbReference>
<dbReference type="GO" id="GO:0046872">
    <property type="term" value="F:metal ion binding"/>
    <property type="evidence" value="ECO:0007669"/>
    <property type="project" value="UniProtKB-KW"/>
</dbReference>
<evidence type="ECO:0000256" key="3">
    <source>
        <dbReference type="ARBA" id="ARBA00022801"/>
    </source>
</evidence>
<dbReference type="PANTHER" id="PTHR46470:SF2">
    <property type="entry name" value="GLYCERALDEHYDE 3-PHOSPHATE PHOSPHATASE"/>
    <property type="match status" value="1"/>
</dbReference>
<dbReference type="Gene3D" id="3.40.50.1000">
    <property type="entry name" value="HAD superfamily/HAD-like"/>
    <property type="match status" value="1"/>
</dbReference>
<dbReference type="Proteomes" id="UP000824105">
    <property type="component" value="Unassembled WGS sequence"/>
</dbReference>
<dbReference type="Pfam" id="PF00702">
    <property type="entry name" value="Hydrolase"/>
    <property type="match status" value="1"/>
</dbReference>
<evidence type="ECO:0000256" key="1">
    <source>
        <dbReference type="ARBA" id="ARBA00001946"/>
    </source>
</evidence>
<dbReference type="NCBIfam" id="TIGR01509">
    <property type="entry name" value="HAD-SF-IA-v3"/>
    <property type="match status" value="1"/>
</dbReference>
<dbReference type="InterPro" id="IPR036412">
    <property type="entry name" value="HAD-like_sf"/>
</dbReference>
<comment type="cofactor">
    <cofactor evidence="1">
        <name>Mg(2+)</name>
        <dbReference type="ChEBI" id="CHEBI:18420"/>
    </cofactor>
</comment>
<dbReference type="InterPro" id="IPR006439">
    <property type="entry name" value="HAD-SF_hydro_IA"/>
</dbReference>
<evidence type="ECO:0000256" key="4">
    <source>
        <dbReference type="ARBA" id="ARBA00022842"/>
    </source>
</evidence>
<sequence length="256" mass="28620">MGKLPYENYIFDLYGTLVDIHTEEDRPEAWAALARFYSYYGADYAPRELQQAFRRMTAERTAGREAPRRESHEAFPEIEIEEVFLALFRQKGAAAGRELAVHAGQFFCAMTTDRLRLYDGVPALLRTLRQRGGRVYLLSNAQQIFTAHEMQALGLTPYFDAVYLSSACGCKKPDPRFFARLLTGQRLKPEKSIMVGNDGLCDIEGARQAGLATLYVRSNLSPEEDWPQADFTLPAMDIPAMGRLLTGAAAGQPAPL</sequence>
<dbReference type="InterPro" id="IPR023214">
    <property type="entry name" value="HAD_sf"/>
</dbReference>
<gene>
    <name evidence="5" type="ORF">H9724_04060</name>
</gene>
<organism evidence="5 6">
    <name type="scientific">Candidatus Gemmiger avistercoris</name>
    <dbReference type="NCBI Taxonomy" id="2838606"/>
    <lineage>
        <taxon>Bacteria</taxon>
        <taxon>Bacillati</taxon>
        <taxon>Bacillota</taxon>
        <taxon>Clostridia</taxon>
        <taxon>Eubacteriales</taxon>
        <taxon>Gemmiger</taxon>
    </lineage>
</organism>
<dbReference type="PRINTS" id="PR00413">
    <property type="entry name" value="HADHALOGNASE"/>
</dbReference>
<dbReference type="EMBL" id="DXBF01000034">
    <property type="protein sequence ID" value="HIZ61927.1"/>
    <property type="molecule type" value="Genomic_DNA"/>
</dbReference>
<accession>A0A9D2JPP7</accession>
<comment type="caution">
    <text evidence="5">The sequence shown here is derived from an EMBL/GenBank/DDBJ whole genome shotgun (WGS) entry which is preliminary data.</text>
</comment>
<dbReference type="GO" id="GO:0044281">
    <property type="term" value="P:small molecule metabolic process"/>
    <property type="evidence" value="ECO:0007669"/>
    <property type="project" value="UniProtKB-ARBA"/>
</dbReference>
<dbReference type="AlphaFoldDB" id="A0A9D2JPP7"/>
<dbReference type="InterPro" id="IPR051400">
    <property type="entry name" value="HAD-like_hydrolase"/>
</dbReference>
<evidence type="ECO:0000313" key="5">
    <source>
        <dbReference type="EMBL" id="HIZ61927.1"/>
    </source>
</evidence>
<dbReference type="NCBIfam" id="TIGR01549">
    <property type="entry name" value="HAD-SF-IA-v1"/>
    <property type="match status" value="1"/>
</dbReference>
<name>A0A9D2JPP7_9FIRM</name>
<dbReference type="SFLD" id="SFLDS00003">
    <property type="entry name" value="Haloacid_Dehalogenase"/>
    <property type="match status" value="1"/>
</dbReference>
<dbReference type="SUPFAM" id="SSF56784">
    <property type="entry name" value="HAD-like"/>
    <property type="match status" value="1"/>
</dbReference>
<evidence type="ECO:0000256" key="2">
    <source>
        <dbReference type="ARBA" id="ARBA00022723"/>
    </source>
</evidence>
<proteinExistence type="predicted"/>
<reference evidence="5" key="2">
    <citation type="submission" date="2021-04" db="EMBL/GenBank/DDBJ databases">
        <authorList>
            <person name="Gilroy R."/>
        </authorList>
    </citation>
    <scope>NUCLEOTIDE SEQUENCE</scope>
    <source>
        <strain evidence="5">CHK188-11489</strain>
    </source>
</reference>
<dbReference type="PANTHER" id="PTHR46470">
    <property type="entry name" value="N-ACYLNEURAMINATE-9-PHOSPHATASE"/>
    <property type="match status" value="1"/>
</dbReference>
<dbReference type="InterPro" id="IPR006549">
    <property type="entry name" value="HAD-SF_hydro_IIIA"/>
</dbReference>
<dbReference type="SFLD" id="SFLDG01129">
    <property type="entry name" value="C1.5:_HAD__Beta-PGM__Phosphata"/>
    <property type="match status" value="1"/>
</dbReference>